<dbReference type="NCBIfam" id="TIGR04183">
    <property type="entry name" value="Por_Secre_tail"/>
    <property type="match status" value="1"/>
</dbReference>
<feature type="domain" description="Secretion system C-terminal sorting" evidence="1">
    <location>
        <begin position="332"/>
        <end position="413"/>
    </location>
</feature>
<dbReference type="Proteomes" id="UP000885672">
    <property type="component" value="Unassembled WGS sequence"/>
</dbReference>
<comment type="caution">
    <text evidence="2">The sequence shown here is derived from an EMBL/GenBank/DDBJ whole genome shotgun (WGS) entry which is preliminary data.</text>
</comment>
<gene>
    <name evidence="2" type="ORF">ENN51_03955</name>
</gene>
<sequence length="415" mass="45329">MKRHSREEDDYGVAIAWNPVNNSVSVGGIVYTDHQDYNYFTIAYGATAGESLWSREYNRYPADDEDLLAALVVDGNGNTIVTGMMSWDFTTFLDCATVAYGPTGLPLWVHRYDAEGEDDVPLGLAVDSLGQVFVAGYSERLLTDQDALLYKLGTGGNLQWAWHFDKDTDEDQLVRVRPRPDGTIIAAGMVEDDETLTDFLVCRLRELLVDFAALELLASDSIYLGDSVVPKVVVRNEAILPGEGWVRFRGTWTEHDDSVQVNLGPLETDTVSFAAWYPDSVGSYRLAGWVRVPGDERPGNDSAFATLRVYGDTTGISAPPPGTLADGFRLLPNPARGLVEVRATLPGAGSGRGGGAITVRLYDVTGSVVETGILVRSASGDVRTRLDLTRLPAGVYFCRLEHDGQEAIRKLVIQR</sequence>
<dbReference type="AlphaFoldDB" id="A0A7V0T584"/>
<organism evidence="2">
    <name type="scientific">candidate division WOR-3 bacterium</name>
    <dbReference type="NCBI Taxonomy" id="2052148"/>
    <lineage>
        <taxon>Bacteria</taxon>
        <taxon>Bacteria division WOR-3</taxon>
    </lineage>
</organism>
<dbReference type="Pfam" id="PF18962">
    <property type="entry name" value="Por_Secre_tail"/>
    <property type="match status" value="1"/>
</dbReference>
<dbReference type="EMBL" id="DSBX01000149">
    <property type="protein sequence ID" value="HDQ99422.1"/>
    <property type="molecule type" value="Genomic_DNA"/>
</dbReference>
<evidence type="ECO:0000313" key="2">
    <source>
        <dbReference type="EMBL" id="HDQ99422.1"/>
    </source>
</evidence>
<protein>
    <submittedName>
        <fullName evidence="2">T9SS type A sorting domain-containing protein</fullName>
    </submittedName>
</protein>
<proteinExistence type="predicted"/>
<reference evidence="2" key="1">
    <citation type="journal article" date="2020" name="mSystems">
        <title>Genome- and Community-Level Interaction Insights into Carbon Utilization and Element Cycling Functions of Hydrothermarchaeota in Hydrothermal Sediment.</title>
        <authorList>
            <person name="Zhou Z."/>
            <person name="Liu Y."/>
            <person name="Xu W."/>
            <person name="Pan J."/>
            <person name="Luo Z.H."/>
            <person name="Li M."/>
        </authorList>
    </citation>
    <scope>NUCLEOTIDE SEQUENCE [LARGE SCALE GENOMIC DNA]</scope>
    <source>
        <strain evidence="2">SpSt-1182</strain>
    </source>
</reference>
<evidence type="ECO:0000259" key="1">
    <source>
        <dbReference type="Pfam" id="PF18962"/>
    </source>
</evidence>
<dbReference type="InterPro" id="IPR026444">
    <property type="entry name" value="Secre_tail"/>
</dbReference>
<accession>A0A7V0T584</accession>
<dbReference type="SUPFAM" id="SSF63829">
    <property type="entry name" value="Calcium-dependent phosphotriesterase"/>
    <property type="match status" value="1"/>
</dbReference>
<name>A0A7V0T584_UNCW3</name>